<gene>
    <name evidence="9" type="ORF">A8709_02280</name>
</gene>
<dbReference type="PANTHER" id="PTHR34975:SF2">
    <property type="entry name" value="SPORE GERMINATION PROTEIN A2"/>
    <property type="match status" value="1"/>
</dbReference>
<evidence type="ECO:0000256" key="2">
    <source>
        <dbReference type="ARBA" id="ARBA00007998"/>
    </source>
</evidence>
<accession>A0A1C1A6U0</accession>
<keyword evidence="6 8" id="KW-1133">Transmembrane helix</keyword>
<comment type="caution">
    <text evidence="9">The sequence shown here is derived from an EMBL/GenBank/DDBJ whole genome shotgun (WGS) entry which is preliminary data.</text>
</comment>
<keyword evidence="5 8" id="KW-0812">Transmembrane</keyword>
<dbReference type="OrthoDB" id="2078716at2"/>
<dbReference type="RefSeq" id="WP_065851055.1">
    <property type="nucleotide sequence ID" value="NZ_LYPC01000011.1"/>
</dbReference>
<feature type="transmembrane region" description="Helical" evidence="8">
    <location>
        <begin position="119"/>
        <end position="139"/>
    </location>
</feature>
<keyword evidence="4" id="KW-0309">Germination</keyword>
<evidence type="ECO:0000313" key="10">
    <source>
        <dbReference type="Proteomes" id="UP000093309"/>
    </source>
</evidence>
<keyword evidence="10" id="KW-1185">Reference proteome</keyword>
<feature type="transmembrane region" description="Helical" evidence="8">
    <location>
        <begin position="184"/>
        <end position="202"/>
    </location>
</feature>
<keyword evidence="7 8" id="KW-0472">Membrane</keyword>
<dbReference type="STRING" id="512399.A8709_02280"/>
<evidence type="ECO:0000256" key="5">
    <source>
        <dbReference type="ARBA" id="ARBA00022692"/>
    </source>
</evidence>
<dbReference type="EMBL" id="LYPC01000011">
    <property type="protein sequence ID" value="OCT16283.1"/>
    <property type="molecule type" value="Genomic_DNA"/>
</dbReference>
<proteinExistence type="inferred from homology"/>
<evidence type="ECO:0000256" key="8">
    <source>
        <dbReference type="SAM" id="Phobius"/>
    </source>
</evidence>
<feature type="transmembrane region" description="Helical" evidence="8">
    <location>
        <begin position="145"/>
        <end position="163"/>
    </location>
</feature>
<reference evidence="10" key="1">
    <citation type="submission" date="2016-05" db="EMBL/GenBank/DDBJ databases">
        <title>Paenibacillus oryzae. sp. nov., isolated from the rice root.</title>
        <authorList>
            <person name="Zhang J."/>
            <person name="Zhang X."/>
        </authorList>
    </citation>
    <scope>NUCLEOTIDE SEQUENCE [LARGE SCALE GENOMIC DNA]</scope>
    <source>
        <strain evidence="10">KCTC13222</strain>
    </source>
</reference>
<feature type="transmembrane region" description="Helical" evidence="8">
    <location>
        <begin position="268"/>
        <end position="289"/>
    </location>
</feature>
<comment type="similarity">
    <text evidence="2">Belongs to the amino acid-polyamine-organocation (APC) superfamily. Spore germination protein (SGP) (TC 2.A.3.9) family.</text>
</comment>
<dbReference type="AlphaFoldDB" id="A0A1C1A6U0"/>
<comment type="subcellular location">
    <subcellularLocation>
        <location evidence="1">Membrane</location>
        <topology evidence="1">Multi-pass membrane protein</topology>
    </subcellularLocation>
</comment>
<feature type="transmembrane region" description="Helical" evidence="8">
    <location>
        <begin position="214"/>
        <end position="233"/>
    </location>
</feature>
<dbReference type="GO" id="GO:0016020">
    <property type="term" value="C:membrane"/>
    <property type="evidence" value="ECO:0007669"/>
    <property type="project" value="UniProtKB-SubCell"/>
</dbReference>
<feature type="transmembrane region" description="Helical" evidence="8">
    <location>
        <begin position="12"/>
        <end position="31"/>
    </location>
</feature>
<evidence type="ECO:0000313" key="9">
    <source>
        <dbReference type="EMBL" id="OCT16283.1"/>
    </source>
</evidence>
<evidence type="ECO:0000256" key="7">
    <source>
        <dbReference type="ARBA" id="ARBA00023136"/>
    </source>
</evidence>
<protein>
    <submittedName>
        <fullName evidence="9">Uncharacterized protein</fullName>
    </submittedName>
</protein>
<keyword evidence="3" id="KW-0813">Transport</keyword>
<feature type="transmembrane region" description="Helical" evidence="8">
    <location>
        <begin position="37"/>
        <end position="56"/>
    </location>
</feature>
<dbReference type="NCBIfam" id="TIGR00912">
    <property type="entry name" value="2A0309"/>
    <property type="match status" value="1"/>
</dbReference>
<evidence type="ECO:0000256" key="6">
    <source>
        <dbReference type="ARBA" id="ARBA00022989"/>
    </source>
</evidence>
<organism evidence="9 10">
    <name type="scientific">Paenibacillus pectinilyticus</name>
    <dbReference type="NCBI Taxonomy" id="512399"/>
    <lineage>
        <taxon>Bacteria</taxon>
        <taxon>Bacillati</taxon>
        <taxon>Bacillota</taxon>
        <taxon>Bacilli</taxon>
        <taxon>Bacillales</taxon>
        <taxon>Paenibacillaceae</taxon>
        <taxon>Paenibacillus</taxon>
    </lineage>
</organism>
<feature type="transmembrane region" description="Helical" evidence="8">
    <location>
        <begin position="331"/>
        <end position="351"/>
    </location>
</feature>
<name>A0A1C1A6U0_9BACL</name>
<dbReference type="Gene3D" id="1.20.1740.10">
    <property type="entry name" value="Amino acid/polyamine transporter I"/>
    <property type="match status" value="1"/>
</dbReference>
<dbReference type="InterPro" id="IPR004761">
    <property type="entry name" value="Spore_GerAB"/>
</dbReference>
<evidence type="ECO:0000256" key="3">
    <source>
        <dbReference type="ARBA" id="ARBA00022448"/>
    </source>
</evidence>
<dbReference type="GO" id="GO:0009847">
    <property type="term" value="P:spore germination"/>
    <property type="evidence" value="ECO:0007669"/>
    <property type="project" value="InterPro"/>
</dbReference>
<dbReference type="Pfam" id="PF03845">
    <property type="entry name" value="Spore_permease"/>
    <property type="match status" value="1"/>
</dbReference>
<feature type="transmembrane region" description="Helical" evidence="8">
    <location>
        <begin position="301"/>
        <end position="319"/>
    </location>
</feature>
<sequence length="365" mass="40770">MSAHLTTKQIMILLCFIAFGTIFFTLPRTLAQASGHSGWLSILIGSLMTIPILWLIKQIGSSMQEMSLIGYCLSLFGPIFGRLYALLLLLPLVFFSAVIIRIIAEIIVSLVLPETPLELVIFMLLVLRYYLALGGMLSIARWGEIIAPGVVVLLVIMLTLSLENVDMERIEPLFNASMMDVFKGSLGICSVFSEFTVLLLIYPQVKNKGQVFPALLWSMFIVVCLFEVIFLITMGTYGNAFTQRLIFPVIELVKDIAIFEFIEHLESPFLALWLFINVTKGTLMFYACCVGSRDWFGTVDVGKLMIPISVIIFYLSLIPDNIYASIVSFEIAKGATFCLYALVVLTVLWLAGKMKARRAANEHTV</sequence>
<dbReference type="Proteomes" id="UP000093309">
    <property type="component" value="Unassembled WGS sequence"/>
</dbReference>
<dbReference type="PANTHER" id="PTHR34975">
    <property type="entry name" value="SPORE GERMINATION PROTEIN A2"/>
    <property type="match status" value="1"/>
</dbReference>
<evidence type="ECO:0000256" key="1">
    <source>
        <dbReference type="ARBA" id="ARBA00004141"/>
    </source>
</evidence>
<evidence type="ECO:0000256" key="4">
    <source>
        <dbReference type="ARBA" id="ARBA00022544"/>
    </source>
</evidence>